<reference evidence="2" key="1">
    <citation type="submission" date="2024-05" db="EMBL/GenBank/DDBJ databases">
        <title>Whole genome shotgun sequence of Streptomyces hygroscopicus NBRC 113678.</title>
        <authorList>
            <person name="Komaki H."/>
            <person name="Tamura T."/>
        </authorList>
    </citation>
    <scope>NUCLEOTIDE SEQUENCE</scope>
    <source>
        <strain evidence="2">N11-34</strain>
    </source>
</reference>
<accession>A0ABQ3UF36</accession>
<sequence>MGGEPGRTARLRQSFPGEHRSAPERTGEQRNDAGPQPRGSIRAESVWTVMRTGAKVVASSGDSPVPGWRA</sequence>
<feature type="compositionally biased region" description="Basic and acidic residues" evidence="1">
    <location>
        <begin position="17"/>
        <end position="31"/>
    </location>
</feature>
<dbReference type="EMBL" id="BNEK01000005">
    <property type="protein sequence ID" value="GHJ33788.1"/>
    <property type="molecule type" value="Genomic_DNA"/>
</dbReference>
<evidence type="ECO:0000313" key="3">
    <source>
        <dbReference type="Proteomes" id="UP001054854"/>
    </source>
</evidence>
<comment type="caution">
    <text evidence="2">The sequence shown here is derived from an EMBL/GenBank/DDBJ whole genome shotgun (WGS) entry which is preliminary data.</text>
</comment>
<dbReference type="Proteomes" id="UP001054854">
    <property type="component" value="Unassembled WGS sequence"/>
</dbReference>
<gene>
    <name evidence="2" type="ORF">TPA0910_82210</name>
</gene>
<name>A0ABQ3UF36_STRHY</name>
<proteinExistence type="predicted"/>
<evidence type="ECO:0000313" key="2">
    <source>
        <dbReference type="EMBL" id="GHJ33788.1"/>
    </source>
</evidence>
<feature type="region of interest" description="Disordered" evidence="1">
    <location>
        <begin position="1"/>
        <end position="45"/>
    </location>
</feature>
<keyword evidence="3" id="KW-1185">Reference proteome</keyword>
<protein>
    <submittedName>
        <fullName evidence="2">Uncharacterized protein</fullName>
    </submittedName>
</protein>
<organism evidence="2 3">
    <name type="scientific">Streptomyces hygroscopicus</name>
    <dbReference type="NCBI Taxonomy" id="1912"/>
    <lineage>
        <taxon>Bacteria</taxon>
        <taxon>Bacillati</taxon>
        <taxon>Actinomycetota</taxon>
        <taxon>Actinomycetes</taxon>
        <taxon>Kitasatosporales</taxon>
        <taxon>Streptomycetaceae</taxon>
        <taxon>Streptomyces</taxon>
        <taxon>Streptomyces violaceusniger group</taxon>
    </lineage>
</organism>
<evidence type="ECO:0000256" key="1">
    <source>
        <dbReference type="SAM" id="MobiDB-lite"/>
    </source>
</evidence>